<feature type="transmembrane region" description="Helical" evidence="1">
    <location>
        <begin position="37"/>
        <end position="59"/>
    </location>
</feature>
<accession>A0AA48M464</accession>
<keyword evidence="1" id="KW-1133">Transmembrane helix</keyword>
<feature type="transmembrane region" description="Helical" evidence="1">
    <location>
        <begin position="6"/>
        <end position="25"/>
    </location>
</feature>
<evidence type="ECO:0000313" key="2">
    <source>
        <dbReference type="EMBL" id="CAJ0881014.1"/>
    </source>
</evidence>
<organism evidence="2">
    <name type="scientific">freshwater sediment metagenome</name>
    <dbReference type="NCBI Taxonomy" id="556182"/>
    <lineage>
        <taxon>unclassified sequences</taxon>
        <taxon>metagenomes</taxon>
        <taxon>ecological metagenomes</taxon>
    </lineage>
</organism>
<evidence type="ECO:0000256" key="1">
    <source>
        <dbReference type="SAM" id="Phobius"/>
    </source>
</evidence>
<dbReference type="AlphaFoldDB" id="A0AA48M464"/>
<reference evidence="2" key="1">
    <citation type="submission" date="2023-07" db="EMBL/GenBank/DDBJ databases">
        <authorList>
            <person name="Pelsma A.J. K."/>
        </authorList>
    </citation>
    <scope>NUCLEOTIDE SEQUENCE</scope>
</reference>
<dbReference type="EMBL" id="OY288114">
    <property type="protein sequence ID" value="CAJ0881014.1"/>
    <property type="molecule type" value="Genomic_DNA"/>
</dbReference>
<name>A0AA48M464_9ZZZZ</name>
<keyword evidence="1" id="KW-0472">Membrane</keyword>
<gene>
    <name evidence="2" type="ORF">AMST5_03207</name>
</gene>
<proteinExistence type="predicted"/>
<keyword evidence="1" id="KW-0812">Transmembrane</keyword>
<sequence length="60" mass="6884">MQDMETFVRALGALSLVFWLTTLAFRMDTTARRGIQAAAFLVFGFAMLIALFQTAVYFWR</sequence>
<protein>
    <submittedName>
        <fullName evidence="2">Uncharacterized protein</fullName>
    </submittedName>
</protein>